<evidence type="ECO:0000256" key="2">
    <source>
        <dbReference type="ARBA" id="ARBA00022679"/>
    </source>
</evidence>
<dbReference type="EMBL" id="BJCC01000024">
    <property type="protein sequence ID" value="GCF94857.1"/>
    <property type="molecule type" value="Genomic_DNA"/>
</dbReference>
<organism evidence="7 8">
    <name type="scientific">Enterococcus florum</name>
    <dbReference type="NCBI Taxonomy" id="2480627"/>
    <lineage>
        <taxon>Bacteria</taxon>
        <taxon>Bacillati</taxon>
        <taxon>Bacillota</taxon>
        <taxon>Bacilli</taxon>
        <taxon>Lactobacillales</taxon>
        <taxon>Enterococcaceae</taxon>
        <taxon>Enterococcus</taxon>
    </lineage>
</organism>
<dbReference type="AlphaFoldDB" id="A0A4P5P9U5"/>
<comment type="caution">
    <text evidence="7">The sequence shown here is derived from an EMBL/GenBank/DDBJ whole genome shotgun (WGS) entry which is preliminary data.</text>
</comment>
<dbReference type="SMART" id="SM01266">
    <property type="entry name" value="Mac"/>
    <property type="match status" value="1"/>
</dbReference>
<dbReference type="InterPro" id="IPR011004">
    <property type="entry name" value="Trimer_LpxA-like_sf"/>
</dbReference>
<reference evidence="8" key="1">
    <citation type="submission" date="2019-02" db="EMBL/GenBank/DDBJ databases">
        <title>Draft genome sequence of Enterococcus sp. Gos25-1.</title>
        <authorList>
            <person name="Tanaka N."/>
            <person name="Shiwa Y."/>
            <person name="Fujita N."/>
        </authorList>
    </citation>
    <scope>NUCLEOTIDE SEQUENCE [LARGE SCALE GENOMIC DNA]</scope>
    <source>
        <strain evidence="8">Gos25-1</strain>
    </source>
</reference>
<dbReference type="InterPro" id="IPR039369">
    <property type="entry name" value="LacA-like"/>
</dbReference>
<sequence>MMEEQRKQMLSGVMYNDLTEELIQARENAVLLTNEYNQSYGKSAEVREAILKCLLKSVGKGVYFEPNFRCEFGSNISIGSHFYANFDCILLDGGGIDIGNHVLFGPRVGIYTSNHAIDAVERAAGGCYAKFVKIGDHVWLGANVTVNQGVEIGANTIIGSGSVVTKSIPANVIAAGVPCKVLRAITEEDRTGYHP</sequence>
<dbReference type="Gene3D" id="2.160.10.10">
    <property type="entry name" value="Hexapeptide repeat proteins"/>
    <property type="match status" value="1"/>
</dbReference>
<comment type="similarity">
    <text evidence="1 5">Belongs to the transferase hexapeptide repeat family.</text>
</comment>
<keyword evidence="4 5" id="KW-0012">Acyltransferase</keyword>
<protein>
    <recommendedName>
        <fullName evidence="5">Acetyltransferase</fullName>
        <ecNumber evidence="5">2.3.1.-</ecNumber>
    </recommendedName>
</protein>
<dbReference type="SUPFAM" id="SSF51161">
    <property type="entry name" value="Trimeric LpxA-like enzymes"/>
    <property type="match status" value="1"/>
</dbReference>
<feature type="domain" description="Maltose/galactoside acetyltransferase" evidence="6">
    <location>
        <begin position="6"/>
        <end position="60"/>
    </location>
</feature>
<evidence type="ECO:0000256" key="3">
    <source>
        <dbReference type="ARBA" id="ARBA00022737"/>
    </source>
</evidence>
<dbReference type="PANTHER" id="PTHR43017">
    <property type="entry name" value="GALACTOSIDE O-ACETYLTRANSFERASE"/>
    <property type="match status" value="1"/>
</dbReference>
<dbReference type="PROSITE" id="PS00101">
    <property type="entry name" value="HEXAPEP_TRANSFERASES"/>
    <property type="match status" value="1"/>
</dbReference>
<dbReference type="Proteomes" id="UP000290567">
    <property type="component" value="Unassembled WGS sequence"/>
</dbReference>
<evidence type="ECO:0000259" key="6">
    <source>
        <dbReference type="SMART" id="SM01266"/>
    </source>
</evidence>
<gene>
    <name evidence="7" type="ORF">NRIC_27480</name>
</gene>
<dbReference type="FunFam" id="2.160.10.10:FF:000025">
    <property type="entry name" value="Hexapeptide-repeat containing-acetyltransferase"/>
    <property type="match status" value="1"/>
</dbReference>
<dbReference type="InterPro" id="IPR001451">
    <property type="entry name" value="Hexapep"/>
</dbReference>
<evidence type="ECO:0000256" key="1">
    <source>
        <dbReference type="ARBA" id="ARBA00007274"/>
    </source>
</evidence>
<dbReference type="EC" id="2.3.1.-" evidence="5"/>
<dbReference type="Pfam" id="PF00132">
    <property type="entry name" value="Hexapep"/>
    <property type="match status" value="1"/>
</dbReference>
<dbReference type="RefSeq" id="WP_146623260.1">
    <property type="nucleotide sequence ID" value="NZ_BJCC01000024.1"/>
</dbReference>
<dbReference type="GO" id="GO:0008870">
    <property type="term" value="F:galactoside O-acetyltransferase activity"/>
    <property type="evidence" value="ECO:0007669"/>
    <property type="project" value="TreeGrafter"/>
</dbReference>
<dbReference type="InterPro" id="IPR018357">
    <property type="entry name" value="Hexapep_transf_CS"/>
</dbReference>
<keyword evidence="2 5" id="KW-0808">Transferase</keyword>
<dbReference type="PANTHER" id="PTHR43017:SF1">
    <property type="entry name" value="ACETYLTRANSFERASE YJL218W-RELATED"/>
    <property type="match status" value="1"/>
</dbReference>
<keyword evidence="8" id="KW-1185">Reference proteome</keyword>
<evidence type="ECO:0000313" key="7">
    <source>
        <dbReference type="EMBL" id="GCF94857.1"/>
    </source>
</evidence>
<dbReference type="OrthoDB" id="9812571at2"/>
<evidence type="ECO:0000256" key="5">
    <source>
        <dbReference type="RuleBase" id="RU367021"/>
    </source>
</evidence>
<dbReference type="CDD" id="cd03357">
    <property type="entry name" value="LbH_MAT_GAT"/>
    <property type="match status" value="1"/>
</dbReference>
<evidence type="ECO:0000256" key="4">
    <source>
        <dbReference type="ARBA" id="ARBA00023315"/>
    </source>
</evidence>
<evidence type="ECO:0000313" key="8">
    <source>
        <dbReference type="Proteomes" id="UP000290567"/>
    </source>
</evidence>
<proteinExistence type="inferred from homology"/>
<dbReference type="Pfam" id="PF12464">
    <property type="entry name" value="Mac"/>
    <property type="match status" value="1"/>
</dbReference>
<accession>A0A4P5P9U5</accession>
<name>A0A4P5P9U5_9ENTE</name>
<dbReference type="InterPro" id="IPR024688">
    <property type="entry name" value="Mac_dom"/>
</dbReference>
<keyword evidence="3" id="KW-0677">Repeat</keyword>